<evidence type="ECO:0000256" key="1">
    <source>
        <dbReference type="SAM" id="MobiDB-lite"/>
    </source>
</evidence>
<protein>
    <submittedName>
        <fullName evidence="2">Uncharacterized protein</fullName>
    </submittedName>
</protein>
<accession>A0A9J5X1E6</accession>
<proteinExistence type="predicted"/>
<organism evidence="2 3">
    <name type="scientific">Solanum commersonii</name>
    <name type="common">Commerson's wild potato</name>
    <name type="synonym">Commerson's nightshade</name>
    <dbReference type="NCBI Taxonomy" id="4109"/>
    <lineage>
        <taxon>Eukaryota</taxon>
        <taxon>Viridiplantae</taxon>
        <taxon>Streptophyta</taxon>
        <taxon>Embryophyta</taxon>
        <taxon>Tracheophyta</taxon>
        <taxon>Spermatophyta</taxon>
        <taxon>Magnoliopsida</taxon>
        <taxon>eudicotyledons</taxon>
        <taxon>Gunneridae</taxon>
        <taxon>Pentapetalae</taxon>
        <taxon>asterids</taxon>
        <taxon>lamiids</taxon>
        <taxon>Solanales</taxon>
        <taxon>Solanaceae</taxon>
        <taxon>Solanoideae</taxon>
        <taxon>Solaneae</taxon>
        <taxon>Solanum</taxon>
    </lineage>
</organism>
<evidence type="ECO:0000313" key="3">
    <source>
        <dbReference type="Proteomes" id="UP000824120"/>
    </source>
</evidence>
<reference evidence="2 3" key="1">
    <citation type="submission" date="2020-09" db="EMBL/GenBank/DDBJ databases">
        <title>De no assembly of potato wild relative species, Solanum commersonii.</title>
        <authorList>
            <person name="Cho K."/>
        </authorList>
    </citation>
    <scope>NUCLEOTIDE SEQUENCE [LARGE SCALE GENOMIC DNA]</scope>
    <source>
        <strain evidence="2">LZ3.2</strain>
        <tissue evidence="2">Leaf</tissue>
    </source>
</reference>
<feature type="compositionally biased region" description="Polar residues" evidence="1">
    <location>
        <begin position="57"/>
        <end position="70"/>
    </location>
</feature>
<gene>
    <name evidence="2" type="ORF">H5410_051571</name>
</gene>
<evidence type="ECO:0000313" key="2">
    <source>
        <dbReference type="EMBL" id="KAG5580944.1"/>
    </source>
</evidence>
<keyword evidence="3" id="KW-1185">Reference proteome</keyword>
<dbReference type="AlphaFoldDB" id="A0A9J5X1E6"/>
<sequence length="70" mass="7939">MWLQDNNTCDTSRIKENKAKVSNSMGKDFSRRSASKGVDEKGRGKKRKRVRHDLDCSLSQHSANAKDSSR</sequence>
<feature type="region of interest" description="Disordered" evidence="1">
    <location>
        <begin position="1"/>
        <end position="70"/>
    </location>
</feature>
<comment type="caution">
    <text evidence="2">The sequence shown here is derived from an EMBL/GenBank/DDBJ whole genome shotgun (WGS) entry which is preliminary data.</text>
</comment>
<dbReference type="EMBL" id="JACXVP010000010">
    <property type="protein sequence ID" value="KAG5580944.1"/>
    <property type="molecule type" value="Genomic_DNA"/>
</dbReference>
<name>A0A9J5X1E6_SOLCO</name>
<feature type="compositionally biased region" description="Polar residues" evidence="1">
    <location>
        <begin position="1"/>
        <end position="11"/>
    </location>
</feature>
<dbReference type="Proteomes" id="UP000824120">
    <property type="component" value="Chromosome 10"/>
</dbReference>